<dbReference type="CDD" id="cd14752">
    <property type="entry name" value="GH31_N"/>
    <property type="match status" value="1"/>
</dbReference>
<dbReference type="InterPro" id="IPR011013">
    <property type="entry name" value="Gal_mutarotase_sf_dom"/>
</dbReference>
<dbReference type="SMART" id="SM00758">
    <property type="entry name" value="PA14"/>
    <property type="match status" value="1"/>
</dbReference>
<sequence>MAAWEGDAMKRYVQGLWLICAMVVSTLPVSAMAGTVRAVAHGMVVTTDSGQQVRVLGYRDGTYRITVARDADAARTSFMVVKEPDGNPRLAVANGEAELSSEVSRAQVRLSDGRLRVFNAVGKLLLDEYSPARRIAPVKLEGQRWYATRVQFNRGTDEGLFGLGQHQNRQMNYNGEDVELAQHNMSIAIPYLLSTRGYGILWDNNSVTRIGDPKPYEKLKLNWRADYFLRDRLAVSRAEPMIDYQYLSDQAEWPEAAKARTVAATSGQNTQGDAVQSQKVVWTGSYTPDSDGIHKFRLYSSSYVKVYADGKLVLSRWRQNWNPWYHNFTLALTKGKPVQLRVEWEPNQGYIALEHSDALPELDRHSVSFASDAGKTIDYYVVAGKTMDALVAGYRRLTGKAPMMPRWAYGFWQSRQRYETQDQLLDVMREYRAQHIPLDTVVQDWFYWPEKQWGCHCFDTSRFPDAKAMVDKVHDLHGRIMISVWPKFYPWTRHAEELSAKGFLYRRPLEAGQKDWVGPGYANTFYDPYTDEARSLYFRQIADTLLPTGFDAWWMDATEPDWHSNLSVSKRAYQMYSAATDTPGAAIFNTYPLVHAEGVADGLRAAQPDRRPFILTRSGFGGIQRASAALWSGDVAARWSNLRDQISAGANLSISGVPNWTHDIGGFAVEDRYSKQLPEALPEWRELYLRWFQFGAFTPLFRSHGEFPFREIPQVSAGDPAMRNALIYYDRLRYRMLPYIYTLAAGTYFDDGTMMRPLVMDFPQDRRGWHIDDEYMFGPALLVAPVTEFRARSRQVYLPAGTSWYDSASGKPLQGGQSVTAKAPREKMPLFVRAGAIVPLGPQVEWSDQDPHGPLTVHVFAGADGAFTLYDDQGSDMGYTRGETARIPLRWNDRLRLLTIDARQGRFPAMPVSRRITIVLHNGSEEGPVFDSQHGKTISYDGKPVSVTL</sequence>
<dbReference type="InterPro" id="IPR051816">
    <property type="entry name" value="Glycosyl_Hydrolase_31"/>
</dbReference>
<keyword evidence="5" id="KW-1185">Reference proteome</keyword>
<dbReference type="Pfam" id="PF13802">
    <property type="entry name" value="Gal_mutarotas_2"/>
    <property type="match status" value="1"/>
</dbReference>
<dbReference type="Pfam" id="PF07691">
    <property type="entry name" value="PA14"/>
    <property type="match status" value="1"/>
</dbReference>
<dbReference type="SUPFAM" id="SSF51445">
    <property type="entry name" value="(Trans)glycosidases"/>
    <property type="match status" value="1"/>
</dbReference>
<dbReference type="SUPFAM" id="SSF51011">
    <property type="entry name" value="Glycosyl hydrolase domain"/>
    <property type="match status" value="1"/>
</dbReference>
<dbReference type="CDD" id="cd06591">
    <property type="entry name" value="GH31_xylosidase_XylS"/>
    <property type="match status" value="1"/>
</dbReference>
<comment type="caution">
    <text evidence="4">The sequence shown here is derived from an EMBL/GenBank/DDBJ whole genome shotgun (WGS) entry which is preliminary data.</text>
</comment>
<dbReference type="Pfam" id="PF17137">
    <property type="entry name" value="DUF5110"/>
    <property type="match status" value="1"/>
</dbReference>
<dbReference type="PROSITE" id="PS51820">
    <property type="entry name" value="PA14"/>
    <property type="match status" value="1"/>
</dbReference>
<evidence type="ECO:0000256" key="2">
    <source>
        <dbReference type="RuleBase" id="RU361185"/>
    </source>
</evidence>
<dbReference type="Gene3D" id="2.60.40.1760">
    <property type="entry name" value="glycosyl hydrolase (family 31)"/>
    <property type="match status" value="1"/>
</dbReference>
<accession>A0A845AG90</accession>
<dbReference type="GO" id="GO:0005975">
    <property type="term" value="P:carbohydrate metabolic process"/>
    <property type="evidence" value="ECO:0007669"/>
    <property type="project" value="InterPro"/>
</dbReference>
<dbReference type="SUPFAM" id="SSF74650">
    <property type="entry name" value="Galactose mutarotase-like"/>
    <property type="match status" value="1"/>
</dbReference>
<dbReference type="InterPro" id="IPR017853">
    <property type="entry name" value="GH"/>
</dbReference>
<dbReference type="InterPro" id="IPR025887">
    <property type="entry name" value="Glyco_hydro_31_N_dom"/>
</dbReference>
<proteinExistence type="inferred from homology"/>
<evidence type="ECO:0000313" key="4">
    <source>
        <dbReference type="EMBL" id="MXP28223.1"/>
    </source>
</evidence>
<dbReference type="InterPro" id="IPR033403">
    <property type="entry name" value="DUF5110"/>
</dbReference>
<dbReference type="InterPro" id="IPR011658">
    <property type="entry name" value="PA14_dom"/>
</dbReference>
<dbReference type="Gene3D" id="2.60.40.1180">
    <property type="entry name" value="Golgi alpha-mannosidase II"/>
    <property type="match status" value="2"/>
</dbReference>
<dbReference type="Proteomes" id="UP000439780">
    <property type="component" value="Unassembled WGS sequence"/>
</dbReference>
<gene>
    <name evidence="4" type="ORF">GRI58_05235</name>
</gene>
<dbReference type="AlphaFoldDB" id="A0A845AG90"/>
<dbReference type="InterPro" id="IPR000322">
    <property type="entry name" value="Glyco_hydro_31_TIM"/>
</dbReference>
<dbReference type="InterPro" id="IPR013780">
    <property type="entry name" value="Glyco_hydro_b"/>
</dbReference>
<name>A0A845AG90_9SPHN</name>
<comment type="similarity">
    <text evidence="1 2">Belongs to the glycosyl hydrolase 31 family.</text>
</comment>
<dbReference type="EMBL" id="WTYA01000003">
    <property type="protein sequence ID" value="MXP28223.1"/>
    <property type="molecule type" value="Genomic_DNA"/>
</dbReference>
<dbReference type="Gene3D" id="2.60.120.380">
    <property type="match status" value="1"/>
</dbReference>
<evidence type="ECO:0000313" key="5">
    <source>
        <dbReference type="Proteomes" id="UP000439780"/>
    </source>
</evidence>
<protein>
    <submittedName>
        <fullName evidence="4">DUF5110 domain-containing protein</fullName>
    </submittedName>
</protein>
<organism evidence="4 5">
    <name type="scientific">Qipengyuania algicida</name>
    <dbReference type="NCBI Taxonomy" id="1836209"/>
    <lineage>
        <taxon>Bacteria</taxon>
        <taxon>Pseudomonadati</taxon>
        <taxon>Pseudomonadota</taxon>
        <taxon>Alphaproteobacteria</taxon>
        <taxon>Sphingomonadales</taxon>
        <taxon>Erythrobacteraceae</taxon>
        <taxon>Qipengyuania</taxon>
    </lineage>
</organism>
<dbReference type="Pfam" id="PF21365">
    <property type="entry name" value="Glyco_hydro_31_3rd"/>
    <property type="match status" value="1"/>
</dbReference>
<dbReference type="PANTHER" id="PTHR43863:SF2">
    <property type="entry name" value="MALTASE-GLUCOAMYLASE"/>
    <property type="match status" value="1"/>
</dbReference>
<evidence type="ECO:0000259" key="3">
    <source>
        <dbReference type="PROSITE" id="PS51820"/>
    </source>
</evidence>
<dbReference type="InterPro" id="IPR048395">
    <property type="entry name" value="Glyco_hydro_31_C"/>
</dbReference>
<dbReference type="SUPFAM" id="SSF56988">
    <property type="entry name" value="Anthrax protective antigen"/>
    <property type="match status" value="1"/>
</dbReference>
<dbReference type="GO" id="GO:0004553">
    <property type="term" value="F:hydrolase activity, hydrolyzing O-glycosyl compounds"/>
    <property type="evidence" value="ECO:0007669"/>
    <property type="project" value="InterPro"/>
</dbReference>
<reference evidence="4 5" key="1">
    <citation type="submission" date="2019-12" db="EMBL/GenBank/DDBJ databases">
        <title>Genomic-based taxomic classification of the family Erythrobacteraceae.</title>
        <authorList>
            <person name="Xu L."/>
        </authorList>
    </citation>
    <scope>NUCLEOTIDE SEQUENCE [LARGE SCALE GENOMIC DNA]</scope>
    <source>
        <strain evidence="4 5">KEMB 9005-328</strain>
    </source>
</reference>
<dbReference type="InterPro" id="IPR037524">
    <property type="entry name" value="PA14/GLEYA"/>
</dbReference>
<feature type="domain" description="PA14" evidence="3">
    <location>
        <begin position="218"/>
        <end position="371"/>
    </location>
</feature>
<dbReference type="PANTHER" id="PTHR43863">
    <property type="entry name" value="HYDROLASE, PUTATIVE (AFU_ORTHOLOGUE AFUA_1G03140)-RELATED"/>
    <property type="match status" value="1"/>
</dbReference>
<evidence type="ECO:0000256" key="1">
    <source>
        <dbReference type="ARBA" id="ARBA00007806"/>
    </source>
</evidence>
<dbReference type="Pfam" id="PF01055">
    <property type="entry name" value="Glyco_hydro_31_2nd"/>
    <property type="match status" value="1"/>
</dbReference>
<dbReference type="GO" id="GO:0030246">
    <property type="term" value="F:carbohydrate binding"/>
    <property type="evidence" value="ECO:0007669"/>
    <property type="project" value="InterPro"/>
</dbReference>
<dbReference type="Gene3D" id="3.20.20.80">
    <property type="entry name" value="Glycosidases"/>
    <property type="match status" value="1"/>
</dbReference>
<keyword evidence="2" id="KW-0378">Hydrolase</keyword>
<keyword evidence="2" id="KW-0326">Glycosidase</keyword>